<sequence length="198" mass="23079">MSFNEFYKRLLGLSKNAPTCSTLTRSGKYGEGYQEWVAAQLYLNWTIPFFKAYHYKKATLPASLRVQLIQEEHFNGAVFFYDPSIGAGNFCYLFDLFKDRILENGYTLHSCDKLEVRHERYTEQVEKHLLTPPASDLPGTSLCNQLYGNVLLDYIKVNKHPGYIRFVANTYNDAYFSKPLPFEELLEKVLQPTEKKRY</sequence>
<dbReference type="EMBL" id="JBHTLD010000297">
    <property type="protein sequence ID" value="MFD1188530.1"/>
    <property type="molecule type" value="Genomic_DNA"/>
</dbReference>
<evidence type="ECO:0000313" key="2">
    <source>
        <dbReference type="Proteomes" id="UP001597094"/>
    </source>
</evidence>
<dbReference type="Proteomes" id="UP001597094">
    <property type="component" value="Unassembled WGS sequence"/>
</dbReference>
<keyword evidence="2" id="KW-1185">Reference proteome</keyword>
<organism evidence="1 2">
    <name type="scientific">Pontibacter rugosus</name>
    <dbReference type="NCBI Taxonomy" id="1745966"/>
    <lineage>
        <taxon>Bacteria</taxon>
        <taxon>Pseudomonadati</taxon>
        <taxon>Bacteroidota</taxon>
        <taxon>Cytophagia</taxon>
        <taxon>Cytophagales</taxon>
        <taxon>Hymenobacteraceae</taxon>
        <taxon>Pontibacter</taxon>
    </lineage>
</organism>
<dbReference type="RefSeq" id="WP_377532285.1">
    <property type="nucleotide sequence ID" value="NZ_JBHTLD010000297.1"/>
</dbReference>
<gene>
    <name evidence="1" type="ORF">ACFQ2O_20145</name>
</gene>
<proteinExistence type="predicted"/>
<accession>A0ABW3SW40</accession>
<name>A0ABW3SW40_9BACT</name>
<reference evidence="2" key="1">
    <citation type="journal article" date="2019" name="Int. J. Syst. Evol. Microbiol.">
        <title>The Global Catalogue of Microorganisms (GCM) 10K type strain sequencing project: providing services to taxonomists for standard genome sequencing and annotation.</title>
        <authorList>
            <consortium name="The Broad Institute Genomics Platform"/>
            <consortium name="The Broad Institute Genome Sequencing Center for Infectious Disease"/>
            <person name="Wu L."/>
            <person name="Ma J."/>
        </authorList>
    </citation>
    <scope>NUCLEOTIDE SEQUENCE [LARGE SCALE GENOMIC DNA]</scope>
    <source>
        <strain evidence="2">JCM 31319</strain>
    </source>
</reference>
<comment type="caution">
    <text evidence="1">The sequence shown here is derived from an EMBL/GenBank/DDBJ whole genome shotgun (WGS) entry which is preliminary data.</text>
</comment>
<evidence type="ECO:0000313" key="1">
    <source>
        <dbReference type="EMBL" id="MFD1188530.1"/>
    </source>
</evidence>
<protein>
    <submittedName>
        <fullName evidence="1">Uncharacterized protein</fullName>
    </submittedName>
</protein>